<dbReference type="Proteomes" id="UP000182945">
    <property type="component" value="Chromosome"/>
</dbReference>
<dbReference type="AlphaFoldDB" id="A0AAC9IYQ7"/>
<protein>
    <submittedName>
        <fullName evidence="1">Uncharacterized protein</fullName>
    </submittedName>
</protein>
<accession>A0AAC9IYQ7</accession>
<evidence type="ECO:0000313" key="2">
    <source>
        <dbReference type="Proteomes" id="UP000182945"/>
    </source>
</evidence>
<proteinExistence type="predicted"/>
<reference evidence="1 2" key="1">
    <citation type="submission" date="2016-11" db="EMBL/GenBank/DDBJ databases">
        <title>Complete genome sequencing of Virgibacillus halodenitrificans PDB-F2.</title>
        <authorList>
            <person name="Sun Z."/>
            <person name="Zhou Y."/>
            <person name="Li H."/>
        </authorList>
    </citation>
    <scope>NUCLEOTIDE SEQUENCE [LARGE SCALE GENOMIC DNA]</scope>
    <source>
        <strain evidence="1 2">PDB-F2</strain>
    </source>
</reference>
<name>A0AAC9IYQ7_VIRHA</name>
<gene>
    <name evidence="1" type="ORF">BME96_08860</name>
</gene>
<dbReference type="EMBL" id="CP017962">
    <property type="protein sequence ID" value="APC48271.1"/>
    <property type="molecule type" value="Genomic_DNA"/>
</dbReference>
<organism evidence="1 2">
    <name type="scientific">Virgibacillus halodenitrificans</name>
    <name type="common">Bacillus halodenitrificans</name>
    <dbReference type="NCBI Taxonomy" id="1482"/>
    <lineage>
        <taxon>Bacteria</taxon>
        <taxon>Bacillati</taxon>
        <taxon>Bacillota</taxon>
        <taxon>Bacilli</taxon>
        <taxon>Bacillales</taxon>
        <taxon>Bacillaceae</taxon>
        <taxon>Virgibacillus</taxon>
    </lineage>
</organism>
<dbReference type="GeneID" id="71514503"/>
<dbReference type="KEGG" id="vhl:BME96_08860"/>
<evidence type="ECO:0000313" key="1">
    <source>
        <dbReference type="EMBL" id="APC48271.1"/>
    </source>
</evidence>
<dbReference type="RefSeq" id="WP_071648895.1">
    <property type="nucleotide sequence ID" value="NZ_CP017962.1"/>
</dbReference>
<sequence length="66" mass="7799">MKLEDLIAQGAKVEVLFHCDNLKEAEEKLNPYKNFGRIEMESYDSHSQWLLIKYGNIQFVAFYEVN</sequence>